<comment type="caution">
    <text evidence="9">The sequence shown here is derived from an EMBL/GenBank/DDBJ whole genome shotgun (WGS) entry which is preliminary data.</text>
</comment>
<protein>
    <submittedName>
        <fullName evidence="9">Integrase</fullName>
    </submittedName>
</protein>
<dbReference type="InterPro" id="IPR011010">
    <property type="entry name" value="DNA_brk_join_enz"/>
</dbReference>
<evidence type="ECO:0000256" key="4">
    <source>
        <dbReference type="ARBA" id="ARBA00023172"/>
    </source>
</evidence>
<dbReference type="EMBL" id="SSOD01000016">
    <property type="protein sequence ID" value="THF58053.1"/>
    <property type="molecule type" value="Genomic_DNA"/>
</dbReference>
<dbReference type="GO" id="GO:0015074">
    <property type="term" value="P:DNA integration"/>
    <property type="evidence" value="ECO:0007669"/>
    <property type="project" value="UniProtKB-KW"/>
</dbReference>
<evidence type="ECO:0000259" key="8">
    <source>
        <dbReference type="PROSITE" id="PS51900"/>
    </source>
</evidence>
<dbReference type="GO" id="GO:0006310">
    <property type="term" value="P:DNA recombination"/>
    <property type="evidence" value="ECO:0007669"/>
    <property type="project" value="UniProtKB-KW"/>
</dbReference>
<dbReference type="OrthoDB" id="662444at2"/>
<keyword evidence="3 5" id="KW-0238">DNA-binding</keyword>
<dbReference type="PANTHER" id="PTHR30349:SF41">
    <property type="entry name" value="INTEGRASE_RECOMBINASE PROTEIN MJ0367-RELATED"/>
    <property type="match status" value="1"/>
</dbReference>
<dbReference type="InterPro" id="IPR010998">
    <property type="entry name" value="Integrase_recombinase_N"/>
</dbReference>
<dbReference type="Pfam" id="PF00589">
    <property type="entry name" value="Phage_integrase"/>
    <property type="match status" value="1"/>
</dbReference>
<dbReference type="InterPro" id="IPR050090">
    <property type="entry name" value="Tyrosine_recombinase_XerCD"/>
</dbReference>
<keyword evidence="10" id="KW-1185">Reference proteome</keyword>
<proteinExistence type="inferred from homology"/>
<dbReference type="InterPro" id="IPR044068">
    <property type="entry name" value="CB"/>
</dbReference>
<reference evidence="9 10" key="1">
    <citation type="submission" date="2019-04" db="EMBL/GenBank/DDBJ databases">
        <title>Azoarcus rhizosphaerae sp. nov. isolated from rhizosphere of Ficus religiosa.</title>
        <authorList>
            <person name="Lin S.-Y."/>
            <person name="Hameed A."/>
            <person name="Hsu Y.-H."/>
            <person name="Young C.-C."/>
        </authorList>
    </citation>
    <scope>NUCLEOTIDE SEQUENCE [LARGE SCALE GENOMIC DNA]</scope>
    <source>
        <strain evidence="9 10">CC-YHH848</strain>
    </source>
</reference>
<dbReference type="RefSeq" id="WP_136386220.1">
    <property type="nucleotide sequence ID" value="NZ_SSOD01000016.1"/>
</dbReference>
<dbReference type="Gene3D" id="1.10.150.130">
    <property type="match status" value="1"/>
</dbReference>
<name>A0A4S4AFS4_9RHOO</name>
<keyword evidence="2" id="KW-0229">DNA integration</keyword>
<evidence type="ECO:0000256" key="5">
    <source>
        <dbReference type="PROSITE-ProRule" id="PRU01248"/>
    </source>
</evidence>
<dbReference type="InterPro" id="IPR013762">
    <property type="entry name" value="Integrase-like_cat_sf"/>
</dbReference>
<evidence type="ECO:0000256" key="2">
    <source>
        <dbReference type="ARBA" id="ARBA00022908"/>
    </source>
</evidence>
<accession>A0A4S4AFS4</accession>
<dbReference type="AlphaFoldDB" id="A0A4S4AFS4"/>
<feature type="domain" description="Tyr recombinase" evidence="7">
    <location>
        <begin position="150"/>
        <end position="317"/>
    </location>
</feature>
<comment type="similarity">
    <text evidence="1">Belongs to the 'phage' integrase family.</text>
</comment>
<organism evidence="9 10">
    <name type="scientific">Pseudothauera rhizosphaerae</name>
    <dbReference type="NCBI Taxonomy" id="2565932"/>
    <lineage>
        <taxon>Bacteria</taxon>
        <taxon>Pseudomonadati</taxon>
        <taxon>Pseudomonadota</taxon>
        <taxon>Betaproteobacteria</taxon>
        <taxon>Rhodocyclales</taxon>
        <taxon>Zoogloeaceae</taxon>
        <taxon>Pseudothauera</taxon>
    </lineage>
</organism>
<evidence type="ECO:0000256" key="1">
    <source>
        <dbReference type="ARBA" id="ARBA00008857"/>
    </source>
</evidence>
<feature type="region of interest" description="Disordered" evidence="6">
    <location>
        <begin position="307"/>
        <end position="326"/>
    </location>
</feature>
<sequence length="326" mass="36909">MRPRKKDRQLPACVYLKHGAYYYVKHGKWTRIGTGLEAALREYARLQCQRSGGMVALIERMLPAILAGRAPATVRKYRTYARYLQSAFEEFSPQQITQADVVQLRRHLACSPSKCNGVISVLRMVFDMALEERIVEFNPCSGIKTVRPGKRTRRVEMHELEAIKARAPARLAVILDLCYLTGQRIGDVLKIARADLREEGIYVEQQKTGARVLVRWNADLRAAVDRAKALHGAVAGMYLLKGSKGRPPSYNGVWKAYNIARKQAGVHDVVIHDLRAMSGTEADNQGADPQKLLGHTDRRMTERYLRDRKVAQADGPSFRRVQNNER</sequence>
<evidence type="ECO:0000259" key="7">
    <source>
        <dbReference type="PROSITE" id="PS51898"/>
    </source>
</evidence>
<dbReference type="PANTHER" id="PTHR30349">
    <property type="entry name" value="PHAGE INTEGRASE-RELATED"/>
    <property type="match status" value="1"/>
</dbReference>
<keyword evidence="4" id="KW-0233">DNA recombination</keyword>
<dbReference type="GO" id="GO:0003677">
    <property type="term" value="F:DNA binding"/>
    <property type="evidence" value="ECO:0007669"/>
    <property type="project" value="UniProtKB-UniRule"/>
</dbReference>
<dbReference type="SUPFAM" id="SSF56349">
    <property type="entry name" value="DNA breaking-rejoining enzymes"/>
    <property type="match status" value="1"/>
</dbReference>
<dbReference type="PROSITE" id="PS51898">
    <property type="entry name" value="TYR_RECOMBINASE"/>
    <property type="match status" value="1"/>
</dbReference>
<dbReference type="InterPro" id="IPR002104">
    <property type="entry name" value="Integrase_catalytic"/>
</dbReference>
<dbReference type="Proteomes" id="UP000307956">
    <property type="component" value="Unassembled WGS sequence"/>
</dbReference>
<dbReference type="PROSITE" id="PS51900">
    <property type="entry name" value="CB"/>
    <property type="match status" value="1"/>
</dbReference>
<evidence type="ECO:0000256" key="6">
    <source>
        <dbReference type="SAM" id="MobiDB-lite"/>
    </source>
</evidence>
<evidence type="ECO:0000313" key="9">
    <source>
        <dbReference type="EMBL" id="THF58053.1"/>
    </source>
</evidence>
<gene>
    <name evidence="9" type="ORF">E6O51_17070</name>
</gene>
<dbReference type="Gene3D" id="1.10.443.10">
    <property type="entry name" value="Intergrase catalytic core"/>
    <property type="match status" value="1"/>
</dbReference>
<feature type="domain" description="Core-binding (CB)" evidence="8">
    <location>
        <begin position="52"/>
        <end position="130"/>
    </location>
</feature>
<evidence type="ECO:0000256" key="3">
    <source>
        <dbReference type="ARBA" id="ARBA00023125"/>
    </source>
</evidence>
<evidence type="ECO:0000313" key="10">
    <source>
        <dbReference type="Proteomes" id="UP000307956"/>
    </source>
</evidence>